<sequence length="206" mass="22636">MNSTGTPTKLLVVDDDPSLLQLLALTLQQAGFQVYTAECRDDALEIARAEPDIQIALCDLGLPPRPNEITEGIHLVEQLLMQRPDMKAIVITGQDQESAALAAIRAGAFDFLAKPVQAVQIRAAVDRAQLFASKEATLRDAGESRITIATRVDEGIREAGEAAEERLLRQVLADTGFNVAEASRRLGLQRENLYYFMKKYGIKRDA</sequence>
<evidence type="ECO:0000313" key="8">
    <source>
        <dbReference type="EMBL" id="MBD8526007.1"/>
    </source>
</evidence>
<dbReference type="InterPro" id="IPR002197">
    <property type="entry name" value="HTH_Fis"/>
</dbReference>
<comment type="caution">
    <text evidence="8">The sequence shown here is derived from an EMBL/GenBank/DDBJ whole genome shotgun (WGS) entry which is preliminary data.</text>
</comment>
<dbReference type="PROSITE" id="PS50110">
    <property type="entry name" value="RESPONSE_REGULATORY"/>
    <property type="match status" value="1"/>
</dbReference>
<protein>
    <submittedName>
        <fullName evidence="8">Response regulator</fullName>
    </submittedName>
</protein>
<reference evidence="8 9" key="1">
    <citation type="submission" date="2020-09" db="EMBL/GenBank/DDBJ databases">
        <title>Pseudoxanthomonas sp. CAU 1598 isolated from sand of Yaerae Beach.</title>
        <authorList>
            <person name="Kim W."/>
        </authorList>
    </citation>
    <scope>NUCLEOTIDE SEQUENCE [LARGE SCALE GENOMIC DNA]</scope>
    <source>
        <strain evidence="8 9">CAU 1598</strain>
    </source>
</reference>
<dbReference type="EMBL" id="JACYTR010000015">
    <property type="protein sequence ID" value="MBD8526007.1"/>
    <property type="molecule type" value="Genomic_DNA"/>
</dbReference>
<dbReference type="InterPro" id="IPR001789">
    <property type="entry name" value="Sig_transdc_resp-reg_receiver"/>
</dbReference>
<dbReference type="InterPro" id="IPR009057">
    <property type="entry name" value="Homeodomain-like_sf"/>
</dbReference>
<feature type="domain" description="Response regulatory" evidence="7">
    <location>
        <begin position="9"/>
        <end position="129"/>
    </location>
</feature>
<keyword evidence="9" id="KW-1185">Reference proteome</keyword>
<evidence type="ECO:0000256" key="5">
    <source>
        <dbReference type="ARBA" id="ARBA00023163"/>
    </source>
</evidence>
<dbReference type="AlphaFoldDB" id="A0AAW3ZLR6"/>
<organism evidence="8 9">
    <name type="scientific">Pseudomarimonas arenosa</name>
    <dbReference type="NCBI Taxonomy" id="2774145"/>
    <lineage>
        <taxon>Bacteria</taxon>
        <taxon>Pseudomonadati</taxon>
        <taxon>Pseudomonadota</taxon>
        <taxon>Gammaproteobacteria</taxon>
        <taxon>Lysobacterales</taxon>
        <taxon>Lysobacteraceae</taxon>
        <taxon>Pseudomarimonas</taxon>
    </lineage>
</organism>
<dbReference type="PRINTS" id="PR01590">
    <property type="entry name" value="HTHFIS"/>
</dbReference>
<dbReference type="PANTHER" id="PTHR48111:SF1">
    <property type="entry name" value="TWO-COMPONENT RESPONSE REGULATOR ORR33"/>
    <property type="match status" value="1"/>
</dbReference>
<gene>
    <name evidence="8" type="ORF">IFO71_09640</name>
</gene>
<evidence type="ECO:0000256" key="3">
    <source>
        <dbReference type="ARBA" id="ARBA00023015"/>
    </source>
</evidence>
<dbReference type="SUPFAM" id="SSF46689">
    <property type="entry name" value="Homeodomain-like"/>
    <property type="match status" value="1"/>
</dbReference>
<keyword evidence="2" id="KW-0902">Two-component regulatory system</keyword>
<keyword evidence="3" id="KW-0805">Transcription regulation</keyword>
<dbReference type="GO" id="GO:0000156">
    <property type="term" value="F:phosphorelay response regulator activity"/>
    <property type="evidence" value="ECO:0007669"/>
    <property type="project" value="TreeGrafter"/>
</dbReference>
<keyword evidence="4" id="KW-0238">DNA-binding</keyword>
<dbReference type="SMART" id="SM00448">
    <property type="entry name" value="REC"/>
    <property type="match status" value="1"/>
</dbReference>
<dbReference type="InterPro" id="IPR039420">
    <property type="entry name" value="WalR-like"/>
</dbReference>
<dbReference type="Proteomes" id="UP000613768">
    <property type="component" value="Unassembled WGS sequence"/>
</dbReference>
<feature type="modified residue" description="4-aspartylphosphate" evidence="6">
    <location>
        <position position="59"/>
    </location>
</feature>
<dbReference type="SUPFAM" id="SSF52172">
    <property type="entry name" value="CheY-like"/>
    <property type="match status" value="1"/>
</dbReference>
<dbReference type="GO" id="GO:0032993">
    <property type="term" value="C:protein-DNA complex"/>
    <property type="evidence" value="ECO:0007669"/>
    <property type="project" value="TreeGrafter"/>
</dbReference>
<dbReference type="RefSeq" id="WP_192029426.1">
    <property type="nucleotide sequence ID" value="NZ_JACYTR010000015.1"/>
</dbReference>
<dbReference type="Gene3D" id="3.40.50.2300">
    <property type="match status" value="1"/>
</dbReference>
<dbReference type="Gene3D" id="1.10.10.60">
    <property type="entry name" value="Homeodomain-like"/>
    <property type="match status" value="1"/>
</dbReference>
<dbReference type="GO" id="GO:0005829">
    <property type="term" value="C:cytosol"/>
    <property type="evidence" value="ECO:0007669"/>
    <property type="project" value="TreeGrafter"/>
</dbReference>
<keyword evidence="1 6" id="KW-0597">Phosphoprotein</keyword>
<dbReference type="GO" id="GO:0000976">
    <property type="term" value="F:transcription cis-regulatory region binding"/>
    <property type="evidence" value="ECO:0007669"/>
    <property type="project" value="TreeGrafter"/>
</dbReference>
<proteinExistence type="predicted"/>
<dbReference type="Pfam" id="PF02954">
    <property type="entry name" value="HTH_8"/>
    <property type="match status" value="1"/>
</dbReference>
<dbReference type="GO" id="GO:0006355">
    <property type="term" value="P:regulation of DNA-templated transcription"/>
    <property type="evidence" value="ECO:0007669"/>
    <property type="project" value="TreeGrafter"/>
</dbReference>
<keyword evidence="5" id="KW-0804">Transcription</keyword>
<evidence type="ECO:0000259" key="7">
    <source>
        <dbReference type="PROSITE" id="PS50110"/>
    </source>
</evidence>
<evidence type="ECO:0000256" key="1">
    <source>
        <dbReference type="ARBA" id="ARBA00022553"/>
    </source>
</evidence>
<dbReference type="InterPro" id="IPR011006">
    <property type="entry name" value="CheY-like_superfamily"/>
</dbReference>
<evidence type="ECO:0000256" key="2">
    <source>
        <dbReference type="ARBA" id="ARBA00023012"/>
    </source>
</evidence>
<evidence type="ECO:0000256" key="6">
    <source>
        <dbReference type="PROSITE-ProRule" id="PRU00169"/>
    </source>
</evidence>
<evidence type="ECO:0000313" key="9">
    <source>
        <dbReference type="Proteomes" id="UP000613768"/>
    </source>
</evidence>
<accession>A0AAW3ZLR6</accession>
<evidence type="ECO:0000256" key="4">
    <source>
        <dbReference type="ARBA" id="ARBA00023125"/>
    </source>
</evidence>
<dbReference type="PANTHER" id="PTHR48111">
    <property type="entry name" value="REGULATOR OF RPOS"/>
    <property type="match status" value="1"/>
</dbReference>
<dbReference type="Pfam" id="PF00072">
    <property type="entry name" value="Response_reg"/>
    <property type="match status" value="1"/>
</dbReference>
<name>A0AAW3ZLR6_9GAMM</name>